<feature type="transmembrane region" description="Helical" evidence="7">
    <location>
        <begin position="210"/>
        <end position="232"/>
    </location>
</feature>
<sequence length="424" mass="44137">MAAMAAVLIVLMAFGMPIGFSLLLGSLAYFLSSGASLNIIIQKMTMTVGDSFSMMAVPFFMFAGAVMNHSGITEQIFGFADKLVGHIRGGMGHANILASVIFAGMSGSAIADTGGLGAIELKAMKSAGYDDDFSLAITGASSCIGPVIPPSVPFVMYGVIAGVSIGSLFMAGVVPGLCMAFAMAVVVWFQAKKRGYEPHPRAGIKEIANCFSHSFWGLLAPVILIGGIVSGVCTPTEAAVVAAVYSLIVSFATHNIKVSDIPSIIDETVKTTAMVMLIASASCVFGWILTVEQIPVHAAAAISSIVPNKIAAILLVNLLFLIVGMFMDGTASIIILTPILVPLMSSYGMNLVHFGVLMTVNVMIGLLTPPVGMVLYVLSGVSGVKVESISKAMVPYIITLIIVVLILSFVPQLVLFLPSLMGAM</sequence>
<feature type="transmembrane region" description="Helical" evidence="7">
    <location>
        <begin position="396"/>
        <end position="417"/>
    </location>
</feature>
<feature type="domain" description="TRAP C4-dicarboxylate transport system permease DctM subunit" evidence="8">
    <location>
        <begin position="7"/>
        <end position="413"/>
    </location>
</feature>
<dbReference type="PANTHER" id="PTHR33362">
    <property type="entry name" value="SIALIC ACID TRAP TRANSPORTER PERMEASE PROTEIN SIAT-RELATED"/>
    <property type="match status" value="1"/>
</dbReference>
<dbReference type="PANTHER" id="PTHR33362:SF3">
    <property type="entry name" value="SIALIC ACID TRAP TRANSPORTER PERMEASE PROTEIN SIAT"/>
    <property type="match status" value="1"/>
</dbReference>
<feature type="transmembrane region" description="Helical" evidence="7">
    <location>
        <begin position="156"/>
        <end position="189"/>
    </location>
</feature>
<keyword evidence="6 7" id="KW-0472">Membrane</keyword>
<keyword evidence="2" id="KW-1003">Cell membrane</keyword>
<gene>
    <name evidence="9" type="ORF">HMPREF9470_05122</name>
</gene>
<dbReference type="GO" id="GO:0022857">
    <property type="term" value="F:transmembrane transporter activity"/>
    <property type="evidence" value="ECO:0007669"/>
    <property type="project" value="TreeGrafter"/>
</dbReference>
<dbReference type="AlphaFoldDB" id="A0A0J9EB77"/>
<keyword evidence="5 7" id="KW-1133">Transmembrane helix</keyword>
<dbReference type="NCBIfam" id="TIGR00786">
    <property type="entry name" value="dctM"/>
    <property type="match status" value="1"/>
</dbReference>
<feature type="transmembrane region" description="Helical" evidence="7">
    <location>
        <begin position="238"/>
        <end position="256"/>
    </location>
</feature>
<evidence type="ECO:0000256" key="7">
    <source>
        <dbReference type="SAM" id="Phobius"/>
    </source>
</evidence>
<dbReference type="GeneID" id="93164909"/>
<dbReference type="Pfam" id="PF06808">
    <property type="entry name" value="DctM"/>
    <property type="match status" value="1"/>
</dbReference>
<organism evidence="9 10">
    <name type="scientific">[Clostridium] citroniae WAL-19142</name>
    <dbReference type="NCBI Taxonomy" id="742734"/>
    <lineage>
        <taxon>Bacteria</taxon>
        <taxon>Bacillati</taxon>
        <taxon>Bacillota</taxon>
        <taxon>Clostridia</taxon>
        <taxon>Lachnospirales</taxon>
        <taxon>Lachnospiraceae</taxon>
        <taxon>Enterocloster</taxon>
    </lineage>
</organism>
<dbReference type="Proteomes" id="UP000037392">
    <property type="component" value="Unassembled WGS sequence"/>
</dbReference>
<evidence type="ECO:0000256" key="6">
    <source>
        <dbReference type="ARBA" id="ARBA00023136"/>
    </source>
</evidence>
<evidence type="ECO:0000256" key="1">
    <source>
        <dbReference type="ARBA" id="ARBA00004429"/>
    </source>
</evidence>
<comment type="subcellular location">
    <subcellularLocation>
        <location evidence="1">Cell inner membrane</location>
        <topology evidence="1">Multi-pass membrane protein</topology>
    </subcellularLocation>
</comment>
<reference evidence="9 10" key="1">
    <citation type="submission" date="2011-04" db="EMBL/GenBank/DDBJ databases">
        <title>The Genome Sequence of Clostridium citroniae WAL-19142.</title>
        <authorList>
            <consortium name="The Broad Institute Genome Sequencing Platform"/>
            <person name="Earl A."/>
            <person name="Ward D."/>
            <person name="Feldgarden M."/>
            <person name="Gevers D."/>
            <person name="Warren Y.A."/>
            <person name="Tyrrell K.L."/>
            <person name="Citron D.M."/>
            <person name="Goldstein E.J."/>
            <person name="Daigneault M."/>
            <person name="Allen-Vercoe E."/>
            <person name="Young S.K."/>
            <person name="Zeng Q."/>
            <person name="Gargeya S."/>
            <person name="Fitzgerald M."/>
            <person name="Haas B."/>
            <person name="Abouelleil A."/>
            <person name="Alvarado L."/>
            <person name="Arachchi H.M."/>
            <person name="Berlin A."/>
            <person name="Brown A."/>
            <person name="Chapman S.B."/>
            <person name="Chen Z."/>
            <person name="Dunbar C."/>
            <person name="Freedman E."/>
            <person name="Gearin G."/>
            <person name="Gellesch M."/>
            <person name="Goldberg J."/>
            <person name="Griggs A."/>
            <person name="Gujja S."/>
            <person name="Heilman E.R."/>
            <person name="Heiman D."/>
            <person name="Howarth C."/>
            <person name="Larson L."/>
            <person name="Lui A."/>
            <person name="MacDonald P.J."/>
            <person name="Mehta T."/>
            <person name="Montmayeur A."/>
            <person name="Murphy C."/>
            <person name="Neiman D."/>
            <person name="Pearson M."/>
            <person name="Priest M."/>
            <person name="Roberts A."/>
            <person name="Saif S."/>
            <person name="Shea T."/>
            <person name="Shenoy N."/>
            <person name="Sisk P."/>
            <person name="Stolte C."/>
            <person name="Sykes S."/>
            <person name="White J."/>
            <person name="Yandava C."/>
            <person name="Wortman J."/>
            <person name="Nusbaum C."/>
            <person name="Birren B."/>
        </authorList>
    </citation>
    <scope>NUCLEOTIDE SEQUENCE [LARGE SCALE GENOMIC DNA]</scope>
    <source>
        <strain evidence="9 10">WAL-19142</strain>
    </source>
</reference>
<dbReference type="PATRIC" id="fig|742734.4.peg.5481"/>
<dbReference type="OrthoDB" id="9785600at2"/>
<evidence type="ECO:0000256" key="3">
    <source>
        <dbReference type="ARBA" id="ARBA00022519"/>
    </source>
</evidence>
<evidence type="ECO:0000256" key="4">
    <source>
        <dbReference type="ARBA" id="ARBA00022692"/>
    </source>
</evidence>
<accession>A0A0J9EB77</accession>
<evidence type="ECO:0000313" key="10">
    <source>
        <dbReference type="Proteomes" id="UP000037392"/>
    </source>
</evidence>
<evidence type="ECO:0000256" key="5">
    <source>
        <dbReference type="ARBA" id="ARBA00022989"/>
    </source>
</evidence>
<name>A0A0J9EB77_9FIRM</name>
<dbReference type="PIRSF" id="PIRSF006066">
    <property type="entry name" value="HI0050"/>
    <property type="match status" value="1"/>
</dbReference>
<feature type="transmembrane region" description="Helical" evidence="7">
    <location>
        <begin position="351"/>
        <end position="376"/>
    </location>
</feature>
<protein>
    <recommendedName>
        <fullName evidence="8">TRAP C4-dicarboxylate transport system permease DctM subunit domain-containing protein</fullName>
    </recommendedName>
</protein>
<keyword evidence="3" id="KW-0997">Cell inner membrane</keyword>
<dbReference type="InterPro" id="IPR010656">
    <property type="entry name" value="DctM"/>
</dbReference>
<proteinExistence type="predicted"/>
<feature type="transmembrane region" description="Helical" evidence="7">
    <location>
        <begin position="52"/>
        <end position="72"/>
    </location>
</feature>
<dbReference type="EMBL" id="ADLK01000047">
    <property type="protein sequence ID" value="KMW12950.1"/>
    <property type="molecule type" value="Genomic_DNA"/>
</dbReference>
<feature type="transmembrane region" description="Helical" evidence="7">
    <location>
        <begin position="6"/>
        <end position="31"/>
    </location>
</feature>
<keyword evidence="4 7" id="KW-0812">Transmembrane</keyword>
<feature type="transmembrane region" description="Helical" evidence="7">
    <location>
        <begin position="268"/>
        <end position="290"/>
    </location>
</feature>
<dbReference type="InterPro" id="IPR004681">
    <property type="entry name" value="TRAP_DctM"/>
</dbReference>
<evidence type="ECO:0000259" key="8">
    <source>
        <dbReference type="Pfam" id="PF06808"/>
    </source>
</evidence>
<comment type="caution">
    <text evidence="9">The sequence shown here is derived from an EMBL/GenBank/DDBJ whole genome shotgun (WGS) entry which is preliminary data.</text>
</comment>
<feature type="transmembrane region" description="Helical" evidence="7">
    <location>
        <begin position="310"/>
        <end position="339"/>
    </location>
</feature>
<evidence type="ECO:0000313" key="9">
    <source>
        <dbReference type="EMBL" id="KMW12950.1"/>
    </source>
</evidence>
<evidence type="ECO:0000256" key="2">
    <source>
        <dbReference type="ARBA" id="ARBA00022475"/>
    </source>
</evidence>
<dbReference type="GO" id="GO:0005886">
    <property type="term" value="C:plasma membrane"/>
    <property type="evidence" value="ECO:0007669"/>
    <property type="project" value="UniProtKB-SubCell"/>
</dbReference>
<dbReference type="RefSeq" id="WP_007870521.1">
    <property type="nucleotide sequence ID" value="NZ_KQ235885.1"/>
</dbReference>